<dbReference type="EMBL" id="MDYQ01000018">
    <property type="protein sequence ID" value="PRP87721.1"/>
    <property type="molecule type" value="Genomic_DNA"/>
</dbReference>
<dbReference type="InParanoid" id="A0A2P6NUT1"/>
<evidence type="ECO:0000313" key="3">
    <source>
        <dbReference type="Proteomes" id="UP000241769"/>
    </source>
</evidence>
<name>A0A2P6NUT1_9EUKA</name>
<feature type="region of interest" description="Disordered" evidence="1">
    <location>
        <begin position="22"/>
        <end position="51"/>
    </location>
</feature>
<evidence type="ECO:0000256" key="1">
    <source>
        <dbReference type="SAM" id="MobiDB-lite"/>
    </source>
</evidence>
<organism evidence="2 3">
    <name type="scientific">Planoprotostelium fungivorum</name>
    <dbReference type="NCBI Taxonomy" id="1890364"/>
    <lineage>
        <taxon>Eukaryota</taxon>
        <taxon>Amoebozoa</taxon>
        <taxon>Evosea</taxon>
        <taxon>Variosea</taxon>
        <taxon>Cavosteliida</taxon>
        <taxon>Cavosteliaceae</taxon>
        <taxon>Planoprotostelium</taxon>
    </lineage>
</organism>
<reference evidence="2 3" key="1">
    <citation type="journal article" date="2018" name="Genome Biol. Evol.">
        <title>Multiple Roots of Fruiting Body Formation in Amoebozoa.</title>
        <authorList>
            <person name="Hillmann F."/>
            <person name="Forbes G."/>
            <person name="Novohradska S."/>
            <person name="Ferling I."/>
            <person name="Riege K."/>
            <person name="Groth M."/>
            <person name="Westermann M."/>
            <person name="Marz M."/>
            <person name="Spaller T."/>
            <person name="Winckler T."/>
            <person name="Schaap P."/>
            <person name="Glockner G."/>
        </authorList>
    </citation>
    <scope>NUCLEOTIDE SEQUENCE [LARGE SCALE GENOMIC DNA]</scope>
    <source>
        <strain evidence="2 3">Jena</strain>
    </source>
</reference>
<dbReference type="AlphaFoldDB" id="A0A2P6NUT1"/>
<proteinExistence type="predicted"/>
<feature type="compositionally biased region" description="Acidic residues" evidence="1">
    <location>
        <begin position="32"/>
        <end position="41"/>
    </location>
</feature>
<gene>
    <name evidence="2" type="ORF">PROFUN_02421</name>
</gene>
<comment type="caution">
    <text evidence="2">The sequence shown here is derived from an EMBL/GenBank/DDBJ whole genome shotgun (WGS) entry which is preliminary data.</text>
</comment>
<dbReference type="Proteomes" id="UP000241769">
    <property type="component" value="Unassembled WGS sequence"/>
</dbReference>
<accession>A0A2P6NUT1</accession>
<protein>
    <submittedName>
        <fullName evidence="2">Uncharacterized protein</fullName>
    </submittedName>
</protein>
<evidence type="ECO:0000313" key="2">
    <source>
        <dbReference type="EMBL" id="PRP87721.1"/>
    </source>
</evidence>
<sequence>MSATDRELHRLSLVGDDEVHEHELVHDPQVLEPEDELEEDVGQPSDSFNPPQLTLKEVVKHSAEQLEGYLVRRGKGHLSRKKIGDMDDVELFELMSLCKSVRERIKYSVKTVRGKTLDGRISLSKDIINRYKLDNFKSWVRSLPTDQISSSIHEWTSRQRKELILKAYKCCNLHRLPRKWREDYEMNPMDIIEGRSAIIPQPLDATHVSTNPLVFKNTPINTYQNNVVNTIEPPVPAPYQVNTGLISSDANLMTELTFIKNTLIGLSGRIERLERRLDDGLPISTDAVSIPKNAIRDFLQQIGQ</sequence>
<keyword evidence="3" id="KW-1185">Reference proteome</keyword>